<reference evidence="2" key="2">
    <citation type="journal article" date="2015" name="Gigascience">
        <title>Reconstructing a comprehensive transcriptome assembly of a white-pupal translocated strain of the pest fruit fly Bactrocera cucurbitae.</title>
        <authorList>
            <person name="Sim S.B."/>
            <person name="Calla B."/>
            <person name="Hall B."/>
            <person name="DeRego T."/>
            <person name="Geib S.M."/>
        </authorList>
    </citation>
    <scope>NUCLEOTIDE SEQUENCE</scope>
</reference>
<evidence type="ECO:0000256" key="1">
    <source>
        <dbReference type="SAM" id="Coils"/>
    </source>
</evidence>
<accession>A0A0A1XHU8</accession>
<feature type="coiled-coil region" evidence="1">
    <location>
        <begin position="86"/>
        <end position="113"/>
    </location>
</feature>
<sequence>MPEILTIIPPLSLTNENLSETDGVSTDRSITSINGIPSTSREHIVANSIRCEKNPMHNGRIKKTRKFNSRRSQKKVALKVGKTLVLDSCLEEESQLRKEVANLSREVETLQQCLAATLGNRLRAYWNNSIAYQRATLHLVHWIAYCTLPATPPPKITAFPFGLTLEKALNIVKR</sequence>
<evidence type="ECO:0000313" key="2">
    <source>
        <dbReference type="EMBL" id="JAD10532.1"/>
    </source>
</evidence>
<name>A0A0A1XHU8_ZEUCU</name>
<proteinExistence type="predicted"/>
<protein>
    <submittedName>
        <fullName evidence="2">Putative GTP-binding protein tag-210</fullName>
    </submittedName>
</protein>
<keyword evidence="1" id="KW-0175">Coiled coil</keyword>
<organism evidence="2">
    <name type="scientific">Zeugodacus cucurbitae</name>
    <name type="common">Melon fruit fly</name>
    <name type="synonym">Bactrocera cucurbitae</name>
    <dbReference type="NCBI Taxonomy" id="28588"/>
    <lineage>
        <taxon>Eukaryota</taxon>
        <taxon>Metazoa</taxon>
        <taxon>Ecdysozoa</taxon>
        <taxon>Arthropoda</taxon>
        <taxon>Hexapoda</taxon>
        <taxon>Insecta</taxon>
        <taxon>Pterygota</taxon>
        <taxon>Neoptera</taxon>
        <taxon>Endopterygota</taxon>
        <taxon>Diptera</taxon>
        <taxon>Brachycera</taxon>
        <taxon>Muscomorpha</taxon>
        <taxon>Tephritoidea</taxon>
        <taxon>Tephritidae</taxon>
        <taxon>Zeugodacus</taxon>
        <taxon>Zeugodacus</taxon>
    </lineage>
</organism>
<reference evidence="2" key="1">
    <citation type="submission" date="2014-11" db="EMBL/GenBank/DDBJ databases">
        <authorList>
            <person name="Geib S."/>
        </authorList>
    </citation>
    <scope>NUCLEOTIDE SEQUENCE</scope>
</reference>
<dbReference type="EMBL" id="GBXI01003760">
    <property type="protein sequence ID" value="JAD10532.1"/>
    <property type="molecule type" value="Transcribed_RNA"/>
</dbReference>
<dbReference type="AlphaFoldDB" id="A0A0A1XHU8"/>
<gene>
    <name evidence="2" type="primary">tag-210</name>
    <name evidence="2" type="ORF">g.14716</name>
</gene>